<organism evidence="1 2">
    <name type="scientific">Panagrolaimus sp. PS1159</name>
    <dbReference type="NCBI Taxonomy" id="55785"/>
    <lineage>
        <taxon>Eukaryota</taxon>
        <taxon>Metazoa</taxon>
        <taxon>Ecdysozoa</taxon>
        <taxon>Nematoda</taxon>
        <taxon>Chromadorea</taxon>
        <taxon>Rhabditida</taxon>
        <taxon>Tylenchina</taxon>
        <taxon>Panagrolaimomorpha</taxon>
        <taxon>Panagrolaimoidea</taxon>
        <taxon>Panagrolaimidae</taxon>
        <taxon>Panagrolaimus</taxon>
    </lineage>
</organism>
<sequence length="445" mass="51332">MCSNFETQLSALSSKRIIGVLIKLQKGFYTSLPNFEKPDDAAFIGIFSKDLKPQLFEGYEKYFDTVFWFDINEKCKSILNDRSQTEKILELSEVEDILAKIIQILPKEKLDLITTEEPLIKSVCKIREKFQISGPRIKDIENMLDKELLLKTAAKTDEIQTLKFAVLNLAKINSIKMESRRIVTEIQKFPMLFSPIIVGGNVGSGKLKNEEELKKFILQESKSVKKGCYLLEECMNEKDITEFWVSSVILADGTCIPYSCSFGENGIINAENRQKPSDPMLFQAYPFDDKCEKTFPKLKEFIQNVATALKPPGPHIFGVKGFQRKSQTADYFLRDVVYGINSERETVVTLNDIKISHETVVLLNHLCTNYVSKNEYHETHPNRHLLWYPCVKGVLQNQEKFSKMNSIKSKLEYRWFIETEQKMETSTNMDDFMLCLTIDNSNFEE</sequence>
<accession>A0AC35EVW9</accession>
<reference evidence="2" key="1">
    <citation type="submission" date="2022-11" db="UniProtKB">
        <authorList>
            <consortium name="WormBaseParasite"/>
        </authorList>
    </citation>
    <scope>IDENTIFICATION</scope>
</reference>
<evidence type="ECO:0000313" key="1">
    <source>
        <dbReference type="Proteomes" id="UP000887580"/>
    </source>
</evidence>
<name>A0AC35EVW9_9BILA</name>
<protein>
    <submittedName>
        <fullName evidence="2">Uncharacterized protein</fullName>
    </submittedName>
</protein>
<dbReference type="WBParaSite" id="PS1159_v2.g11237.t2">
    <property type="protein sequence ID" value="PS1159_v2.g11237.t2"/>
    <property type="gene ID" value="PS1159_v2.g11237"/>
</dbReference>
<proteinExistence type="predicted"/>
<dbReference type="Proteomes" id="UP000887580">
    <property type="component" value="Unplaced"/>
</dbReference>
<evidence type="ECO:0000313" key="2">
    <source>
        <dbReference type="WBParaSite" id="PS1159_v2.g11237.t2"/>
    </source>
</evidence>